<sequence>MRNLIVFVFKSSPLLGRGTPFTGAIFSWFKEDSYVEKLNQLLISLKLNWIAKVDDTDSDIYQIEKKANIIICAPGLKYQFFTNKFNKNRILYLTTTEYYNSDMSNVIKLIHEIEKE</sequence>
<dbReference type="AlphaFoldDB" id="E4WL52"/>
<proteinExistence type="predicted"/>
<geneLocation type="plasmid" evidence="1">
    <name>pPHDD1</name>
</geneLocation>
<evidence type="ECO:0000313" key="1">
    <source>
        <dbReference type="EMBL" id="CBX86770.1"/>
    </source>
</evidence>
<name>E4WL52_PHODD</name>
<protein>
    <recommendedName>
        <fullName evidence="2">Nitrogen fixation protein NifS</fullName>
    </recommendedName>
</protein>
<gene>
    <name evidence="1" type="primary">orf1</name>
</gene>
<reference evidence="1" key="1">
    <citation type="submission" date="2009-11" db="EMBL/GenBank/DDBJ databases">
        <title>Identification of virulence genes in Photobacterium damselae subsp. damselae by Supression Subtractive hybridization: damselysin toxin is encoded on a large conjugative plasmid.</title>
        <authorList>
            <person name="Rivas A.J."/>
            <person name="Lemos M.L."/>
            <person name="Osorio C.R."/>
        </authorList>
    </citation>
    <scope>NUCLEOTIDE SEQUENCE [LARGE SCALE GENOMIC DNA]</scope>
    <source>
        <strain evidence="1">RM71</strain>
        <plasmid evidence="1">pPHDD1</plasmid>
    </source>
</reference>
<accession>E4WL52</accession>
<organism evidence="1">
    <name type="scientific">Photobacterium damselae subsp. damselae</name>
    <name type="common">Listonella damsela</name>
    <dbReference type="NCBI Taxonomy" id="85581"/>
    <lineage>
        <taxon>Bacteria</taxon>
        <taxon>Pseudomonadati</taxon>
        <taxon>Pseudomonadota</taxon>
        <taxon>Gammaproteobacteria</taxon>
        <taxon>Vibrionales</taxon>
        <taxon>Vibrionaceae</taxon>
        <taxon>Photobacterium</taxon>
    </lineage>
</organism>
<evidence type="ECO:0008006" key="2">
    <source>
        <dbReference type="Google" id="ProtNLM"/>
    </source>
</evidence>
<keyword evidence="1" id="KW-0614">Plasmid</keyword>
<dbReference type="RefSeq" id="WP_013404448.1">
    <property type="nucleotide sequence ID" value="NC_014653.1"/>
</dbReference>
<dbReference type="EMBL" id="FN597600">
    <property type="protein sequence ID" value="CBX86770.1"/>
    <property type="molecule type" value="Genomic_DNA"/>
</dbReference>